<dbReference type="Proteomes" id="UP000681343">
    <property type="component" value="Plasmid pMM35_01"/>
</dbReference>
<name>A0A810PS85_9FIRM</name>
<dbReference type="AlphaFoldDB" id="A0A810PS85"/>
<keyword evidence="2" id="KW-0614">Plasmid</keyword>
<organism evidence="2 3">
    <name type="scientific">Vescimonas fastidiosa</name>
    <dbReference type="NCBI Taxonomy" id="2714353"/>
    <lineage>
        <taxon>Bacteria</taxon>
        <taxon>Bacillati</taxon>
        <taxon>Bacillota</taxon>
        <taxon>Clostridia</taxon>
        <taxon>Eubacteriales</taxon>
        <taxon>Oscillospiraceae</taxon>
        <taxon>Vescimonas</taxon>
    </lineage>
</organism>
<geneLocation type="plasmid" evidence="2 3">
    <name>pMM35_01</name>
</geneLocation>
<keyword evidence="2" id="KW-0238">DNA-binding</keyword>
<dbReference type="InterPro" id="IPR005175">
    <property type="entry name" value="PPC_dom"/>
</dbReference>
<evidence type="ECO:0000313" key="3">
    <source>
        <dbReference type="Proteomes" id="UP000681343"/>
    </source>
</evidence>
<gene>
    <name evidence="2" type="ORF">MM35RIKEN_16210</name>
</gene>
<dbReference type="Pfam" id="PF03479">
    <property type="entry name" value="PCC"/>
    <property type="match status" value="1"/>
</dbReference>
<evidence type="ECO:0000259" key="1">
    <source>
        <dbReference type="PROSITE" id="PS51742"/>
    </source>
</evidence>
<sequence>MNDILEMAQGNLTRVIAVRLRPGTDVLQGLTEACRRAGINNGVILSAIGSLDGVAYCNPVELPDKKAGYGYGEVLHLTGPIELTAGSGIICHDDQGVTNLHVHMSLSDRYGNAHGGHLVEGTKVLLTVDVIIAEIGGLVMGRKFDDELEVPLFAPKQA</sequence>
<keyword evidence="3" id="KW-1185">Reference proteome</keyword>
<dbReference type="RefSeq" id="WP_212821011.1">
    <property type="nucleotide sequence ID" value="NZ_AP023416.1"/>
</dbReference>
<dbReference type="PANTHER" id="PTHR34988">
    <property type="entry name" value="PROTEIN, PUTATIVE-RELATED"/>
    <property type="match status" value="1"/>
</dbReference>
<feature type="domain" description="PPC" evidence="1">
    <location>
        <begin position="10"/>
        <end position="156"/>
    </location>
</feature>
<dbReference type="SUPFAM" id="SSF117856">
    <property type="entry name" value="AF0104/ALDC/Ptd012-like"/>
    <property type="match status" value="1"/>
</dbReference>
<dbReference type="KEGG" id="vfa:MM35RIKEN_16210"/>
<accession>A0A810PS85</accession>
<dbReference type="PANTHER" id="PTHR34988:SF1">
    <property type="entry name" value="DNA-BINDING PROTEIN"/>
    <property type="match status" value="1"/>
</dbReference>
<dbReference type="EMBL" id="AP023416">
    <property type="protein sequence ID" value="BCK79429.1"/>
    <property type="molecule type" value="Genomic_DNA"/>
</dbReference>
<protein>
    <submittedName>
        <fullName evidence="2">DNA-binding protein</fullName>
    </submittedName>
</protein>
<dbReference type="Gene3D" id="3.30.1330.80">
    <property type="entry name" value="Hypothetical protein, similar to alpha- acetolactate decarboxylase, domain 2"/>
    <property type="match status" value="1"/>
</dbReference>
<dbReference type="PROSITE" id="PS51742">
    <property type="entry name" value="PPC"/>
    <property type="match status" value="1"/>
</dbReference>
<dbReference type="GO" id="GO:0003677">
    <property type="term" value="F:DNA binding"/>
    <property type="evidence" value="ECO:0007669"/>
    <property type="project" value="UniProtKB-KW"/>
</dbReference>
<reference evidence="2" key="1">
    <citation type="submission" date="2020-09" db="EMBL/GenBank/DDBJ databases">
        <title>New species isolated from human feces.</title>
        <authorList>
            <person name="Kitahara M."/>
            <person name="Shigeno Y."/>
            <person name="Shime M."/>
            <person name="Matsumoto Y."/>
            <person name="Nakamura S."/>
            <person name="Motooka D."/>
            <person name="Fukuoka S."/>
            <person name="Nishikawa H."/>
            <person name="Benno Y."/>
        </authorList>
    </citation>
    <scope>NUCLEOTIDE SEQUENCE</scope>
    <source>
        <strain evidence="2">MM35</strain>
        <plasmid evidence="2">pMM35_01</plasmid>
    </source>
</reference>
<proteinExistence type="predicted"/>
<dbReference type="CDD" id="cd11378">
    <property type="entry name" value="DUF296"/>
    <property type="match status" value="1"/>
</dbReference>
<evidence type="ECO:0000313" key="2">
    <source>
        <dbReference type="EMBL" id="BCK79429.1"/>
    </source>
</evidence>